<accession>A0AAE3XG74</accession>
<gene>
    <name evidence="1" type="ORF">J2Y00_005190</name>
</gene>
<sequence>MTVQFKICHMTTVDVLGVTTRSSRALLVLVWQKPELICCIPLSHGESARRASRPLIATVSIPGRV</sequence>
<proteinExistence type="predicted"/>
<protein>
    <submittedName>
        <fullName evidence="1">Uncharacterized protein</fullName>
    </submittedName>
</protein>
<reference evidence="1" key="1">
    <citation type="submission" date="2023-07" db="EMBL/GenBank/DDBJ databases">
        <title>Sorghum-associated microbial communities from plants grown in Nebraska, USA.</title>
        <authorList>
            <person name="Schachtman D."/>
        </authorList>
    </citation>
    <scope>NUCLEOTIDE SEQUENCE</scope>
    <source>
        <strain evidence="1">BE330</strain>
    </source>
</reference>
<evidence type="ECO:0000313" key="1">
    <source>
        <dbReference type="EMBL" id="MDR6221550.1"/>
    </source>
</evidence>
<name>A0AAE3XG74_9DEIO</name>
<evidence type="ECO:0000313" key="2">
    <source>
        <dbReference type="Proteomes" id="UP001185331"/>
    </source>
</evidence>
<organism evidence="1 2">
    <name type="scientific">Deinococcus soli</name>
    <name type="common">ex Cha et al. 2016</name>
    <dbReference type="NCBI Taxonomy" id="1309411"/>
    <lineage>
        <taxon>Bacteria</taxon>
        <taxon>Thermotogati</taxon>
        <taxon>Deinococcota</taxon>
        <taxon>Deinococci</taxon>
        <taxon>Deinococcales</taxon>
        <taxon>Deinococcaceae</taxon>
        <taxon>Deinococcus</taxon>
    </lineage>
</organism>
<dbReference type="EMBL" id="JAVDQK010000050">
    <property type="protein sequence ID" value="MDR6221550.1"/>
    <property type="molecule type" value="Genomic_DNA"/>
</dbReference>
<dbReference type="Proteomes" id="UP001185331">
    <property type="component" value="Unassembled WGS sequence"/>
</dbReference>
<dbReference type="AlphaFoldDB" id="A0AAE3XG74"/>
<comment type="caution">
    <text evidence="1">The sequence shown here is derived from an EMBL/GenBank/DDBJ whole genome shotgun (WGS) entry which is preliminary data.</text>
</comment>